<name>A0A3P9AST8_9CICH</name>
<proteinExistence type="predicted"/>
<reference evidence="1" key="3">
    <citation type="submission" date="2025-09" db="UniProtKB">
        <authorList>
            <consortium name="Ensembl"/>
        </authorList>
    </citation>
    <scope>IDENTIFICATION</scope>
</reference>
<protein>
    <submittedName>
        <fullName evidence="1">Uncharacterized protein</fullName>
    </submittedName>
</protein>
<reference evidence="1" key="2">
    <citation type="submission" date="2025-08" db="UniProtKB">
        <authorList>
            <consortium name="Ensembl"/>
        </authorList>
    </citation>
    <scope>IDENTIFICATION</scope>
</reference>
<dbReference type="STRING" id="106582.ENSMZEP00005000452"/>
<dbReference type="GeneTree" id="ENSGT01100000265289"/>
<accession>A0A3P9AST8</accession>
<sequence>MHGKELSCLYVSVLCYGCHYLSENARTFHNIEQLYCFLKTEIKTSDCSKEVSLNPITEEEPTLFFFFSPPGFETTEGEVCSHWKQDWVYEKIKELE</sequence>
<evidence type="ECO:0000313" key="2">
    <source>
        <dbReference type="Proteomes" id="UP000265160"/>
    </source>
</evidence>
<keyword evidence="2" id="KW-1185">Reference proteome</keyword>
<dbReference type="AlphaFoldDB" id="A0A3P9AST8"/>
<dbReference type="Proteomes" id="UP000265160">
    <property type="component" value="LG18"/>
</dbReference>
<organism evidence="1 2">
    <name type="scientific">Maylandia zebra</name>
    <name type="common">zebra mbuna</name>
    <dbReference type="NCBI Taxonomy" id="106582"/>
    <lineage>
        <taxon>Eukaryota</taxon>
        <taxon>Metazoa</taxon>
        <taxon>Chordata</taxon>
        <taxon>Craniata</taxon>
        <taxon>Vertebrata</taxon>
        <taxon>Euteleostomi</taxon>
        <taxon>Actinopterygii</taxon>
        <taxon>Neopterygii</taxon>
        <taxon>Teleostei</taxon>
        <taxon>Neoteleostei</taxon>
        <taxon>Acanthomorphata</taxon>
        <taxon>Ovalentaria</taxon>
        <taxon>Cichlomorphae</taxon>
        <taxon>Cichliformes</taxon>
        <taxon>Cichlidae</taxon>
        <taxon>African cichlids</taxon>
        <taxon>Pseudocrenilabrinae</taxon>
        <taxon>Haplochromini</taxon>
        <taxon>Maylandia</taxon>
        <taxon>Maylandia zebra complex</taxon>
    </lineage>
</organism>
<evidence type="ECO:0000313" key="1">
    <source>
        <dbReference type="Ensembl" id="ENSMZEP00005000452.1"/>
    </source>
</evidence>
<dbReference type="Ensembl" id="ENSMZET00005000513.1">
    <property type="protein sequence ID" value="ENSMZEP00005000452.1"/>
    <property type="gene ID" value="ENSMZEG00005000434.1"/>
</dbReference>
<reference evidence="1 2" key="1">
    <citation type="journal article" date="2014" name="Nature">
        <title>The genomic substrate for adaptive radiation in African cichlid fish.</title>
        <authorList>
            <person name="Brawand D."/>
            <person name="Wagner C.E."/>
            <person name="Li Y.I."/>
            <person name="Malinsky M."/>
            <person name="Keller I."/>
            <person name="Fan S."/>
            <person name="Simakov O."/>
            <person name="Ng A.Y."/>
            <person name="Lim Z.W."/>
            <person name="Bezault E."/>
            <person name="Turner-Maier J."/>
            <person name="Johnson J."/>
            <person name="Alcazar R."/>
            <person name="Noh H.J."/>
            <person name="Russell P."/>
            <person name="Aken B."/>
            <person name="Alfoldi J."/>
            <person name="Amemiya C."/>
            <person name="Azzouzi N."/>
            <person name="Baroiller J.F."/>
            <person name="Barloy-Hubler F."/>
            <person name="Berlin A."/>
            <person name="Bloomquist R."/>
            <person name="Carleton K.L."/>
            <person name="Conte M.A."/>
            <person name="D'Cotta H."/>
            <person name="Eshel O."/>
            <person name="Gaffney L."/>
            <person name="Galibert F."/>
            <person name="Gante H.F."/>
            <person name="Gnerre S."/>
            <person name="Greuter L."/>
            <person name="Guyon R."/>
            <person name="Haddad N.S."/>
            <person name="Haerty W."/>
            <person name="Harris R.M."/>
            <person name="Hofmann H.A."/>
            <person name="Hourlier T."/>
            <person name="Hulata G."/>
            <person name="Jaffe D.B."/>
            <person name="Lara M."/>
            <person name="Lee A.P."/>
            <person name="MacCallum I."/>
            <person name="Mwaiko S."/>
            <person name="Nikaido M."/>
            <person name="Nishihara H."/>
            <person name="Ozouf-Costaz C."/>
            <person name="Penman D.J."/>
            <person name="Przybylski D."/>
            <person name="Rakotomanga M."/>
            <person name="Renn S.C.P."/>
            <person name="Ribeiro F.J."/>
            <person name="Ron M."/>
            <person name="Salzburger W."/>
            <person name="Sanchez-Pulido L."/>
            <person name="Santos M.E."/>
            <person name="Searle S."/>
            <person name="Sharpe T."/>
            <person name="Swofford R."/>
            <person name="Tan F.J."/>
            <person name="Williams L."/>
            <person name="Young S."/>
            <person name="Yin S."/>
            <person name="Okada N."/>
            <person name="Kocher T.D."/>
            <person name="Miska E.A."/>
            <person name="Lander E.S."/>
            <person name="Venkatesh B."/>
            <person name="Fernald R.D."/>
            <person name="Meyer A."/>
            <person name="Ponting C.P."/>
            <person name="Streelman J.T."/>
            <person name="Lindblad-Toh K."/>
            <person name="Seehausen O."/>
            <person name="Di Palma F."/>
        </authorList>
    </citation>
    <scope>NUCLEOTIDE SEQUENCE</scope>
</reference>